<evidence type="ECO:0000256" key="4">
    <source>
        <dbReference type="ARBA" id="ARBA00009519"/>
    </source>
</evidence>
<comment type="catalytic activity">
    <reaction evidence="1">
        <text>beta-D-fructose 1-phosphate + H2O = D-fructose + phosphate</text>
        <dbReference type="Rhea" id="RHEA:35603"/>
        <dbReference type="ChEBI" id="CHEBI:15377"/>
        <dbReference type="ChEBI" id="CHEBI:37721"/>
        <dbReference type="ChEBI" id="CHEBI:43474"/>
        <dbReference type="ChEBI" id="CHEBI:138881"/>
    </reaction>
</comment>
<dbReference type="PANTHER" id="PTHR12260">
    <property type="entry name" value="DAMAGE-CONTROL PHOSPHATASE ARMT1"/>
    <property type="match status" value="1"/>
</dbReference>
<evidence type="ECO:0000256" key="2">
    <source>
        <dbReference type="ARBA" id="ARBA00001936"/>
    </source>
</evidence>
<feature type="region of interest" description="Disordered" evidence="9">
    <location>
        <begin position="532"/>
        <end position="555"/>
    </location>
</feature>
<feature type="compositionally biased region" description="Polar residues" evidence="9">
    <location>
        <begin position="406"/>
        <end position="415"/>
    </location>
</feature>
<protein>
    <recommendedName>
        <fullName evidence="10">Damage-control phosphatase ARMT1-like metal-binding domain-containing protein</fullName>
    </recommendedName>
</protein>
<dbReference type="InterPro" id="IPR036075">
    <property type="entry name" value="ARMT-1-like_metal-bd_sf"/>
</dbReference>
<evidence type="ECO:0000256" key="7">
    <source>
        <dbReference type="ARBA" id="ARBA00023211"/>
    </source>
</evidence>
<reference evidence="11 12" key="1">
    <citation type="journal article" date="2023" name="IScience">
        <title>Expanded male sex-determining region conserved during the evolution of homothallism in the green alga Volvox.</title>
        <authorList>
            <person name="Yamamoto K."/>
            <person name="Matsuzaki R."/>
            <person name="Mahakham W."/>
            <person name="Heman W."/>
            <person name="Sekimoto H."/>
            <person name="Kawachi M."/>
            <person name="Minakuchi Y."/>
            <person name="Toyoda A."/>
            <person name="Nozaki H."/>
        </authorList>
    </citation>
    <scope>NUCLEOTIDE SEQUENCE [LARGE SCALE GENOMIC DNA]</scope>
    <source>
        <strain evidence="11 12">NIES-4468</strain>
    </source>
</reference>
<evidence type="ECO:0000256" key="6">
    <source>
        <dbReference type="ARBA" id="ARBA00022801"/>
    </source>
</evidence>
<dbReference type="EMBL" id="BSDZ01000004">
    <property type="protein sequence ID" value="GLI59447.1"/>
    <property type="molecule type" value="Genomic_DNA"/>
</dbReference>
<comment type="catalytic activity">
    <reaction evidence="8">
        <text>beta-D-fructose 6-phosphate = dihydroxyacetone + D-glyceraldehyde 3-phosphate</text>
        <dbReference type="Rhea" id="RHEA:28002"/>
        <dbReference type="ChEBI" id="CHEBI:16016"/>
        <dbReference type="ChEBI" id="CHEBI:57634"/>
        <dbReference type="ChEBI" id="CHEBI:59776"/>
    </reaction>
</comment>
<evidence type="ECO:0000256" key="3">
    <source>
        <dbReference type="ARBA" id="ARBA00001967"/>
    </source>
</evidence>
<dbReference type="Proteomes" id="UP001165090">
    <property type="component" value="Unassembled WGS sequence"/>
</dbReference>
<dbReference type="Pfam" id="PF01937">
    <property type="entry name" value="ARMT1-like_dom"/>
    <property type="match status" value="1"/>
</dbReference>
<sequence length="764" mass="79763">VCYINLGTVEKAAGEGPNRFHECAASRPMALMNVKGCSCFQLLPNNCAFVAVKQGSTAPIGITGPPGLAAAAFSSGTGNRSTKALHTGSSANPPIRSAFVSPYTSSVPALCLPGAVLSCRPPHSQPSVRTATTCTAGQINEMRSNTAPDPITEMATAAAAHELAGISGMPALLRSIEGASDGLPLQPYTPLVGSETSSFAHTTITVRLPAILESMIRGVEEDVVGMASAAGWGKNESDQAAAAVAELRRLRQSMLDNAPLEPLHVSGATEETKILLESANACLRLAATRQQQRQQQQRDSGRRLGPDLSASAAVTAVADAAADAATMRRTAETPPSSTWLSVPWLLVECYMYVAVYAALQREPVLAGYDPFNRQKVAAWAKSAAAAAAMAAEVEMLKQALHAGTEDPSQQTSKSLPSKAGKQAAALNSRPDAAAELPVGGSKVAARAAVLAGLSMALWGNKVDLSLLVNAAALDAQALAAPPRSASLDRVDGAAAAATAAVEAQSLPRVIVDDSTAVWAAIEGSLTGRIADGGELRTNSGNGGAGSDNDSSGNDSGGEVGVRIDIVLDNSGLELFADLCLADLLMSAGVADKVVLHGKPIPWFVSDTLSSDLEALLESCAAAEPPSGQVSVAAWDPVRRAAARWRAYLAAGRWRWEAHPFWCTPMPFCWMAATAPDLYCSLKKSSLVIFKGDLNYRKLTHDCRWPHTTSFNEALQGFHPAPLVALRTLKADVVVGLAEGQNEQLSRADTDWLVNGKWGMIQAVL</sequence>
<dbReference type="Gene3D" id="3.40.50.10880">
    <property type="entry name" value="Uncharacterised protein PF01937, DUF89, domain 3"/>
    <property type="match status" value="1"/>
</dbReference>
<proteinExistence type="inferred from homology"/>
<dbReference type="InterPro" id="IPR039763">
    <property type="entry name" value="ARMT1"/>
</dbReference>
<feature type="domain" description="Damage-control phosphatase ARMT1-like metal-binding" evidence="10">
    <location>
        <begin position="204"/>
        <end position="743"/>
    </location>
</feature>
<comment type="cofactor">
    <cofactor evidence="2">
        <name>Mn(2+)</name>
        <dbReference type="ChEBI" id="CHEBI:29035"/>
    </cofactor>
</comment>
<evidence type="ECO:0000313" key="12">
    <source>
        <dbReference type="Proteomes" id="UP001165090"/>
    </source>
</evidence>
<name>A0ABQ5RPG6_9CHLO</name>
<evidence type="ECO:0000256" key="1">
    <source>
        <dbReference type="ARBA" id="ARBA00001326"/>
    </source>
</evidence>
<keyword evidence="7" id="KW-0464">Manganese</keyword>
<gene>
    <name evidence="11" type="ORF">VaNZ11_001272</name>
</gene>
<comment type="similarity">
    <text evidence="4">Belongs to the damage-control phosphatase family. Sugar phosphate phosphatase III subfamily.</text>
</comment>
<dbReference type="PANTHER" id="PTHR12260:SF6">
    <property type="entry name" value="DAMAGE-CONTROL PHOSPHATASE ARMT1"/>
    <property type="match status" value="1"/>
</dbReference>
<feature type="region of interest" description="Disordered" evidence="9">
    <location>
        <begin position="401"/>
        <end position="426"/>
    </location>
</feature>
<feature type="non-terminal residue" evidence="11">
    <location>
        <position position="1"/>
    </location>
</feature>
<comment type="caution">
    <text evidence="11">The sequence shown here is derived from an EMBL/GenBank/DDBJ whole genome shotgun (WGS) entry which is preliminary data.</text>
</comment>
<keyword evidence="5" id="KW-0479">Metal-binding</keyword>
<evidence type="ECO:0000256" key="8">
    <source>
        <dbReference type="ARBA" id="ARBA00048809"/>
    </source>
</evidence>
<evidence type="ECO:0000256" key="5">
    <source>
        <dbReference type="ARBA" id="ARBA00022723"/>
    </source>
</evidence>
<dbReference type="Gene3D" id="1.20.930.60">
    <property type="match status" value="1"/>
</dbReference>
<evidence type="ECO:0000256" key="9">
    <source>
        <dbReference type="SAM" id="MobiDB-lite"/>
    </source>
</evidence>
<keyword evidence="12" id="KW-1185">Reference proteome</keyword>
<evidence type="ECO:0000313" key="11">
    <source>
        <dbReference type="EMBL" id="GLI59447.1"/>
    </source>
</evidence>
<keyword evidence="6" id="KW-0378">Hydrolase</keyword>
<dbReference type="SUPFAM" id="SSF111321">
    <property type="entry name" value="AF1104-like"/>
    <property type="match status" value="1"/>
</dbReference>
<accession>A0ABQ5RPG6</accession>
<comment type="cofactor">
    <cofactor evidence="3">
        <name>Ni(2+)</name>
        <dbReference type="ChEBI" id="CHEBI:49786"/>
    </cofactor>
</comment>
<dbReference type="InterPro" id="IPR002791">
    <property type="entry name" value="ARMT1-like_metal-bd"/>
</dbReference>
<organism evidence="11 12">
    <name type="scientific">Volvox africanus</name>
    <dbReference type="NCBI Taxonomy" id="51714"/>
    <lineage>
        <taxon>Eukaryota</taxon>
        <taxon>Viridiplantae</taxon>
        <taxon>Chlorophyta</taxon>
        <taxon>core chlorophytes</taxon>
        <taxon>Chlorophyceae</taxon>
        <taxon>CS clade</taxon>
        <taxon>Chlamydomonadales</taxon>
        <taxon>Volvocaceae</taxon>
        <taxon>Volvox</taxon>
    </lineage>
</organism>
<evidence type="ECO:0000259" key="10">
    <source>
        <dbReference type="Pfam" id="PF01937"/>
    </source>
</evidence>